<keyword evidence="2" id="KW-1185">Reference proteome</keyword>
<evidence type="ECO:0000313" key="1">
    <source>
        <dbReference type="EMBL" id="KAI8550747.1"/>
    </source>
</evidence>
<comment type="caution">
    <text evidence="1">The sequence shown here is derived from an EMBL/GenBank/DDBJ whole genome shotgun (WGS) entry which is preliminary data.</text>
</comment>
<protein>
    <submittedName>
        <fullName evidence="1">Uncharacterized protein</fullName>
    </submittedName>
</protein>
<sequence length="116" mass="12732">MGPAAGELYFDFGISLNNSHCFQQRPNNSHYFFRRRPGSIALPVPVIAAAIRLLPVTSYPLLSSSLLFLPSKAARQLGFQPFPVSPRMPVTSPSLPQTFFGSSLTPSQEVRCLLPL</sequence>
<evidence type="ECO:0000313" key="2">
    <source>
        <dbReference type="Proteomes" id="UP001062846"/>
    </source>
</evidence>
<dbReference type="Proteomes" id="UP001062846">
    <property type="component" value="Chromosome 6"/>
</dbReference>
<name>A0ACC0NBP4_RHOML</name>
<organism evidence="1 2">
    <name type="scientific">Rhododendron molle</name>
    <name type="common">Chinese azalea</name>
    <name type="synonym">Azalea mollis</name>
    <dbReference type="NCBI Taxonomy" id="49168"/>
    <lineage>
        <taxon>Eukaryota</taxon>
        <taxon>Viridiplantae</taxon>
        <taxon>Streptophyta</taxon>
        <taxon>Embryophyta</taxon>
        <taxon>Tracheophyta</taxon>
        <taxon>Spermatophyta</taxon>
        <taxon>Magnoliopsida</taxon>
        <taxon>eudicotyledons</taxon>
        <taxon>Gunneridae</taxon>
        <taxon>Pentapetalae</taxon>
        <taxon>asterids</taxon>
        <taxon>Ericales</taxon>
        <taxon>Ericaceae</taxon>
        <taxon>Ericoideae</taxon>
        <taxon>Rhodoreae</taxon>
        <taxon>Rhododendron</taxon>
    </lineage>
</organism>
<proteinExistence type="predicted"/>
<accession>A0ACC0NBP4</accession>
<dbReference type="EMBL" id="CM046393">
    <property type="protein sequence ID" value="KAI8550747.1"/>
    <property type="molecule type" value="Genomic_DNA"/>
</dbReference>
<reference evidence="1" key="1">
    <citation type="submission" date="2022-02" db="EMBL/GenBank/DDBJ databases">
        <title>Plant Genome Project.</title>
        <authorList>
            <person name="Zhang R.-G."/>
        </authorList>
    </citation>
    <scope>NUCLEOTIDE SEQUENCE</scope>
    <source>
        <strain evidence="1">AT1</strain>
    </source>
</reference>
<gene>
    <name evidence="1" type="ORF">RHMOL_Rhmol06G0132100</name>
</gene>